<dbReference type="OrthoDB" id="9791759at2"/>
<organism evidence="3 4">
    <name type="scientific">Gluconacetobacter liquefaciens</name>
    <name type="common">Acetobacter liquefaciens</name>
    <dbReference type="NCBI Taxonomy" id="89584"/>
    <lineage>
        <taxon>Bacteria</taxon>
        <taxon>Pseudomonadati</taxon>
        <taxon>Pseudomonadota</taxon>
        <taxon>Alphaproteobacteria</taxon>
        <taxon>Acetobacterales</taxon>
        <taxon>Acetobacteraceae</taxon>
        <taxon>Gluconacetobacter</taxon>
    </lineage>
</organism>
<accession>A0A370G704</accession>
<dbReference type="AlphaFoldDB" id="A0A370G704"/>
<name>A0A370G704_GLULI</name>
<dbReference type="Proteomes" id="UP000562982">
    <property type="component" value="Unassembled WGS sequence"/>
</dbReference>
<reference evidence="2 5" key="2">
    <citation type="submission" date="2020-04" db="EMBL/GenBank/DDBJ databases">
        <title>Description of novel Gluconacetobacter.</title>
        <authorList>
            <person name="Sombolestani A."/>
        </authorList>
    </citation>
    <scope>NUCLEOTIDE SEQUENCE [LARGE SCALE GENOMIC DNA]</scope>
    <source>
        <strain evidence="2 5">LMG 1382</strain>
    </source>
</reference>
<dbReference type="EMBL" id="QQAW01000003">
    <property type="protein sequence ID" value="RDI38846.1"/>
    <property type="molecule type" value="Genomic_DNA"/>
</dbReference>
<evidence type="ECO:0000313" key="2">
    <source>
        <dbReference type="EMBL" id="MBB2186308.1"/>
    </source>
</evidence>
<dbReference type="InterPro" id="IPR047121">
    <property type="entry name" value="YjiB-like"/>
</dbReference>
<dbReference type="SUPFAM" id="SSF51182">
    <property type="entry name" value="RmlC-like cupins"/>
    <property type="match status" value="1"/>
</dbReference>
<feature type="signal peptide" evidence="1">
    <location>
        <begin position="1"/>
        <end position="26"/>
    </location>
</feature>
<keyword evidence="1" id="KW-0732">Signal</keyword>
<dbReference type="InterPro" id="IPR011051">
    <property type="entry name" value="RmlC_Cupin_sf"/>
</dbReference>
<dbReference type="EMBL" id="JABEQI010000003">
    <property type="protein sequence ID" value="MBB2186308.1"/>
    <property type="molecule type" value="Genomic_DNA"/>
</dbReference>
<dbReference type="InterPro" id="IPR014500">
    <property type="entry name" value="UCP019307_cupin"/>
</dbReference>
<dbReference type="PIRSF" id="PIRSF019307">
    <property type="entry name" value="UCP019307"/>
    <property type="match status" value="1"/>
</dbReference>
<proteinExistence type="predicted"/>
<dbReference type="CDD" id="cd02219">
    <property type="entry name" value="cupin_YjlB-like"/>
    <property type="match status" value="1"/>
</dbReference>
<feature type="chain" id="PRO_5044585309" evidence="1">
    <location>
        <begin position="27"/>
        <end position="198"/>
    </location>
</feature>
<keyword evidence="4" id="KW-1185">Reference proteome</keyword>
<dbReference type="InterPro" id="IPR014710">
    <property type="entry name" value="RmlC-like_jellyroll"/>
</dbReference>
<dbReference type="PANTHER" id="PTHR36448:SF2">
    <property type="entry name" value="CUPIN TYPE-1 DOMAIN-CONTAINING PROTEIN"/>
    <property type="match status" value="1"/>
</dbReference>
<reference evidence="3 4" key="1">
    <citation type="submission" date="2018-07" db="EMBL/GenBank/DDBJ databases">
        <title>Genomic Encyclopedia of Type Strains, Phase IV (KMG-IV): sequencing the most valuable type-strain genomes for metagenomic binning, comparative biology and taxonomic classification.</title>
        <authorList>
            <person name="Goeker M."/>
        </authorList>
    </citation>
    <scope>NUCLEOTIDE SEQUENCE [LARGE SCALE GENOMIC DNA]</scope>
    <source>
        <strain evidence="3 4">DSM 5603</strain>
    </source>
</reference>
<dbReference type="Proteomes" id="UP000254958">
    <property type="component" value="Unassembled WGS sequence"/>
</dbReference>
<evidence type="ECO:0000313" key="5">
    <source>
        <dbReference type="Proteomes" id="UP000562982"/>
    </source>
</evidence>
<evidence type="ECO:0000313" key="4">
    <source>
        <dbReference type="Proteomes" id="UP000254958"/>
    </source>
</evidence>
<gene>
    <name evidence="3" type="ORF">C7453_103307</name>
    <name evidence="2" type="ORF">HLH32_07895</name>
</gene>
<dbReference type="RefSeq" id="WP_114726963.1">
    <property type="nucleotide sequence ID" value="NZ_BJMI01000002.1"/>
</dbReference>
<protein>
    <submittedName>
        <fullName evidence="2">Cupin domain-containing protein</fullName>
    </submittedName>
    <submittedName>
        <fullName evidence="3">Uncharacterized protein YjlB</fullName>
    </submittedName>
</protein>
<dbReference type="Gene3D" id="2.60.120.10">
    <property type="entry name" value="Jelly Rolls"/>
    <property type="match status" value="1"/>
</dbReference>
<dbReference type="PANTHER" id="PTHR36448">
    <property type="entry name" value="BLR7373 PROTEIN"/>
    <property type="match status" value="1"/>
</dbReference>
<sequence>MTVSRRAFQTFLAGLGLSLAGAEVHAAGALDHDVESFMLPRNDWVPNNDHLPVLYYRNVLALPGHDPASAFEDLFTANGWPPQWRWGVYDFHHFHSTAHEVLGVASGSARLMLGGPGGRVVDVRAGDVVLLPAGTGHRNLGSDDDFLVVGAYPPDQHFDLRRNALSAEEIAHMNHVPFPASDPAKGAGGPLTALWHQA</sequence>
<evidence type="ECO:0000313" key="3">
    <source>
        <dbReference type="EMBL" id="RDI38846.1"/>
    </source>
</evidence>
<comment type="caution">
    <text evidence="3">The sequence shown here is derived from an EMBL/GenBank/DDBJ whole genome shotgun (WGS) entry which is preliminary data.</text>
</comment>
<evidence type="ECO:0000256" key="1">
    <source>
        <dbReference type="SAM" id="SignalP"/>
    </source>
</evidence>